<dbReference type="RefSeq" id="XP_024376953.1">
    <property type="nucleotide sequence ID" value="XM_024521185.2"/>
</dbReference>
<dbReference type="Pfam" id="PF02995">
    <property type="entry name" value="DUF229"/>
    <property type="match status" value="1"/>
</dbReference>
<feature type="transmembrane region" description="Helical" evidence="1">
    <location>
        <begin position="83"/>
        <end position="103"/>
    </location>
</feature>
<feature type="transmembrane region" description="Helical" evidence="1">
    <location>
        <begin position="209"/>
        <end position="229"/>
    </location>
</feature>
<dbReference type="Gramene" id="Pp3c5_4760V3.1">
    <property type="protein sequence ID" value="PAC:32955770.CDS.1"/>
    <property type="gene ID" value="Pp3c5_4760"/>
</dbReference>
<sequence length="744" mass="84265">MKNAEAKWGGSLVRWFRESPHRRPFKFISSRTFQHPRKNFGRNDFDDVEDQKLLGFDSCGYFFEQRRRSPGRSKVGSKGFRPVSYNPVVAVLIFTVAWIYLYMESLIGGDLQAVIHNLGWMAVTFFSGILCFLCAIYVTIFDPNIPGRLRAVLLALLLTSLNLLLFLDHGGSLRHHGAYNMLMFAIFVVPTLLIAAVEYGFLRIVGIRVLVAVHIPLLIFGITAATGALRDGIEVWDKGFRGERMLSFQNHNVCTPVDRGLPWVDMFPEGYQNFGASTFTCGDLEMDAKAVGFSVNFSMDGALTASCNTGNRMTYTPLPSTVDWPKGDKLVEETYEGLLARPFNKNVMDKVREAGEIPYEAQSSIYLPEEIEAVIVRCGGVEKLVTRVRPSSEILKRTASQADQFSPSKNEKKLNVVFLFLDATSRRGFHRRLRRTVAALEEADARGDTRLYQFFRYSVVEFCTEPNSRAMFQNAIKPHKEIVPPVWDDYRNSGYVTLFTADTCQDLAAAYMNRQSPRNTSSFDHELISPFCHSDYFAEDANPFGNFKGPYSICARCLKGEQVHEHELRYLQSFRTAYPDTPKFSLAWFLEGHEGTTEVLRNLDDGLAAYVGNFTAQDWNSTAVIIAADHGLHMGLNFAMSQNGAVEHKNPFMAMMLPPWFTDRHNRNEILSANQQKMVTALDIYKTLQALRMAGLSEEQRRQWVDPASEYRLHNVSIDLLHHEVPESRSCEDAGISSDWCQCL</sequence>
<dbReference type="Gene3D" id="3.40.720.10">
    <property type="entry name" value="Alkaline Phosphatase, subunit A"/>
    <property type="match status" value="1"/>
</dbReference>
<dbReference type="InterPro" id="IPR017850">
    <property type="entry name" value="Alkaline_phosphatase_core_sf"/>
</dbReference>
<dbReference type="RefSeq" id="XP_024376949.1">
    <property type="nucleotide sequence ID" value="XM_024521181.2"/>
</dbReference>
<keyword evidence="1" id="KW-0472">Membrane</keyword>
<dbReference type="EMBL" id="ABEU02000005">
    <property type="protein sequence ID" value="PNR53577.1"/>
    <property type="molecule type" value="Genomic_DNA"/>
</dbReference>
<dbReference type="PANTHER" id="PTHR10974:SF1">
    <property type="entry name" value="FI08016P-RELATED"/>
    <property type="match status" value="1"/>
</dbReference>
<feature type="transmembrane region" description="Helical" evidence="1">
    <location>
        <begin position="118"/>
        <end position="139"/>
    </location>
</feature>
<dbReference type="SUPFAM" id="SSF53649">
    <property type="entry name" value="Alkaline phosphatase-like"/>
    <property type="match status" value="1"/>
</dbReference>
<evidence type="ECO:0000313" key="2">
    <source>
        <dbReference type="EMBL" id="PNR53577.1"/>
    </source>
</evidence>
<feature type="transmembrane region" description="Helical" evidence="1">
    <location>
        <begin position="151"/>
        <end position="167"/>
    </location>
</feature>
<dbReference type="RefSeq" id="XP_073390261.1">
    <property type="nucleotide sequence ID" value="XM_073534160.1"/>
</dbReference>
<organism evidence="2">
    <name type="scientific">Physcomitrium patens</name>
    <name type="common">Spreading-leaved earth moss</name>
    <name type="synonym">Physcomitrella patens</name>
    <dbReference type="NCBI Taxonomy" id="3218"/>
    <lineage>
        <taxon>Eukaryota</taxon>
        <taxon>Viridiplantae</taxon>
        <taxon>Streptophyta</taxon>
        <taxon>Embryophyta</taxon>
        <taxon>Bryophyta</taxon>
        <taxon>Bryophytina</taxon>
        <taxon>Bryopsida</taxon>
        <taxon>Funariidae</taxon>
        <taxon>Funariales</taxon>
        <taxon>Funariaceae</taxon>
        <taxon>Physcomitrium</taxon>
    </lineage>
</organism>
<reference evidence="2 4" key="1">
    <citation type="journal article" date="2008" name="Science">
        <title>The Physcomitrella genome reveals evolutionary insights into the conquest of land by plants.</title>
        <authorList>
            <person name="Rensing S."/>
            <person name="Lang D."/>
            <person name="Zimmer A."/>
            <person name="Terry A."/>
            <person name="Salamov A."/>
            <person name="Shapiro H."/>
            <person name="Nishiyama T."/>
            <person name="Perroud P.-F."/>
            <person name="Lindquist E."/>
            <person name="Kamisugi Y."/>
            <person name="Tanahashi T."/>
            <person name="Sakakibara K."/>
            <person name="Fujita T."/>
            <person name="Oishi K."/>
            <person name="Shin-I T."/>
            <person name="Kuroki Y."/>
            <person name="Toyoda A."/>
            <person name="Suzuki Y."/>
            <person name="Hashimoto A."/>
            <person name="Yamaguchi K."/>
            <person name="Sugano A."/>
            <person name="Kohara Y."/>
            <person name="Fujiyama A."/>
            <person name="Anterola A."/>
            <person name="Aoki S."/>
            <person name="Ashton N."/>
            <person name="Barbazuk W.B."/>
            <person name="Barker E."/>
            <person name="Bennetzen J."/>
            <person name="Bezanilla M."/>
            <person name="Blankenship R."/>
            <person name="Cho S.H."/>
            <person name="Dutcher S."/>
            <person name="Estelle M."/>
            <person name="Fawcett J.A."/>
            <person name="Gundlach H."/>
            <person name="Hanada K."/>
            <person name="Heyl A."/>
            <person name="Hicks K.A."/>
            <person name="Hugh J."/>
            <person name="Lohr M."/>
            <person name="Mayer K."/>
            <person name="Melkozernov A."/>
            <person name="Murata T."/>
            <person name="Nelson D."/>
            <person name="Pils B."/>
            <person name="Prigge M."/>
            <person name="Reiss B."/>
            <person name="Renner T."/>
            <person name="Rombauts S."/>
            <person name="Rushton P."/>
            <person name="Sanderfoot A."/>
            <person name="Schween G."/>
            <person name="Shiu S.-H."/>
            <person name="Stueber K."/>
            <person name="Theodoulou F.L."/>
            <person name="Tu H."/>
            <person name="Van de Peer Y."/>
            <person name="Verrier P.J."/>
            <person name="Waters E."/>
            <person name="Wood A."/>
            <person name="Yang L."/>
            <person name="Cove D."/>
            <person name="Cuming A."/>
            <person name="Hasebe M."/>
            <person name="Lucas S."/>
            <person name="Mishler D.B."/>
            <person name="Reski R."/>
            <person name="Grigoriev I."/>
            <person name="Quatrano R.S."/>
            <person name="Boore J.L."/>
        </authorList>
    </citation>
    <scope>NUCLEOTIDE SEQUENCE [LARGE SCALE GENOMIC DNA]</scope>
    <source>
        <strain evidence="3 4">cv. Gransden 2004</strain>
    </source>
</reference>
<accession>A9S1A2</accession>
<dbReference type="PaxDb" id="3218-PP1S41_205V6.2"/>
<dbReference type="RefSeq" id="XP_024376952.1">
    <property type="nucleotide sequence ID" value="XM_024521184.2"/>
</dbReference>
<dbReference type="STRING" id="3218.A9S1A2"/>
<dbReference type="AlphaFoldDB" id="A9S1A2"/>
<reference evidence="3" key="3">
    <citation type="submission" date="2020-12" db="UniProtKB">
        <authorList>
            <consortium name="EnsemblPlants"/>
        </authorList>
    </citation>
    <scope>IDENTIFICATION</scope>
</reference>
<dbReference type="KEGG" id="ppp:112282953"/>
<evidence type="ECO:0000313" key="4">
    <source>
        <dbReference type="Proteomes" id="UP000006727"/>
    </source>
</evidence>
<dbReference type="RefSeq" id="XP_024376954.1">
    <property type="nucleotide sequence ID" value="XM_024521186.2"/>
</dbReference>
<feature type="transmembrane region" description="Helical" evidence="1">
    <location>
        <begin position="179"/>
        <end position="202"/>
    </location>
</feature>
<dbReference type="PANTHER" id="PTHR10974">
    <property type="entry name" value="FI08016P-RELATED"/>
    <property type="match status" value="1"/>
</dbReference>
<keyword evidence="1" id="KW-1133">Transmembrane helix</keyword>
<name>A9S1A2_PHYPA</name>
<dbReference type="EnsemblPlants" id="Pp3c5_4760V3.1">
    <property type="protein sequence ID" value="PAC:32955770.CDS.1"/>
    <property type="gene ID" value="Pp3c5_4760"/>
</dbReference>
<dbReference type="Proteomes" id="UP000006727">
    <property type="component" value="Chromosome 5"/>
</dbReference>
<protein>
    <submittedName>
        <fullName evidence="2 3">Uncharacterized protein</fullName>
    </submittedName>
</protein>
<gene>
    <name evidence="3" type="primary">LOC112282953</name>
    <name evidence="2" type="ORF">PHYPA_007252</name>
</gene>
<dbReference type="InterPro" id="IPR004245">
    <property type="entry name" value="DUF229"/>
</dbReference>
<dbReference type="OrthoDB" id="413313at2759"/>
<dbReference type="Gramene" id="Pp3c5_4760V3.2">
    <property type="protein sequence ID" value="PAC:32955771.CDS.1"/>
    <property type="gene ID" value="Pp3c5_4760"/>
</dbReference>
<dbReference type="EnsemblPlants" id="Pp3c5_4760V3.2">
    <property type="protein sequence ID" value="PAC:32955771.CDS.1"/>
    <property type="gene ID" value="Pp3c5_4760"/>
</dbReference>
<dbReference type="RefSeq" id="XP_024376950.1">
    <property type="nucleotide sequence ID" value="XM_024521182.2"/>
</dbReference>
<dbReference type="OMA" id="RCLGNKH"/>
<dbReference type="GeneID" id="112282953"/>
<dbReference type="RefSeq" id="XP_073390260.1">
    <property type="nucleotide sequence ID" value="XM_073534159.1"/>
</dbReference>
<reference evidence="2 4" key="2">
    <citation type="journal article" date="2018" name="Plant J.">
        <title>The Physcomitrella patens chromosome-scale assembly reveals moss genome structure and evolution.</title>
        <authorList>
            <person name="Lang D."/>
            <person name="Ullrich K.K."/>
            <person name="Murat F."/>
            <person name="Fuchs J."/>
            <person name="Jenkins J."/>
            <person name="Haas F.B."/>
            <person name="Piednoel M."/>
            <person name="Gundlach H."/>
            <person name="Van Bel M."/>
            <person name="Meyberg R."/>
            <person name="Vives C."/>
            <person name="Morata J."/>
            <person name="Symeonidi A."/>
            <person name="Hiss M."/>
            <person name="Muchero W."/>
            <person name="Kamisugi Y."/>
            <person name="Saleh O."/>
            <person name="Blanc G."/>
            <person name="Decker E.L."/>
            <person name="van Gessel N."/>
            <person name="Grimwood J."/>
            <person name="Hayes R.D."/>
            <person name="Graham S.W."/>
            <person name="Gunter L.E."/>
            <person name="McDaniel S.F."/>
            <person name="Hoernstein S.N.W."/>
            <person name="Larsson A."/>
            <person name="Li F.W."/>
            <person name="Perroud P.F."/>
            <person name="Phillips J."/>
            <person name="Ranjan P."/>
            <person name="Rokshar D.S."/>
            <person name="Rothfels C.J."/>
            <person name="Schneider L."/>
            <person name="Shu S."/>
            <person name="Stevenson D.W."/>
            <person name="Thummler F."/>
            <person name="Tillich M."/>
            <person name="Villarreal Aguilar J.C."/>
            <person name="Widiez T."/>
            <person name="Wong G.K."/>
            <person name="Wymore A."/>
            <person name="Zhang Y."/>
            <person name="Zimmer A.D."/>
            <person name="Quatrano R.S."/>
            <person name="Mayer K.F.X."/>
            <person name="Goodstein D."/>
            <person name="Casacuberta J.M."/>
            <person name="Vandepoele K."/>
            <person name="Reski R."/>
            <person name="Cuming A.C."/>
            <person name="Tuskan G.A."/>
            <person name="Maumus F."/>
            <person name="Salse J."/>
            <person name="Schmutz J."/>
            <person name="Rensing S.A."/>
        </authorList>
    </citation>
    <scope>NUCLEOTIDE SEQUENCE [LARGE SCALE GENOMIC DNA]</scope>
    <source>
        <strain evidence="3 4">cv. Gransden 2004</strain>
    </source>
</reference>
<proteinExistence type="predicted"/>
<evidence type="ECO:0000313" key="3">
    <source>
        <dbReference type="EnsemblPlants" id="PAC:32955770.CDS.1"/>
    </source>
</evidence>
<keyword evidence="1" id="KW-0812">Transmembrane</keyword>
<dbReference type="eggNOG" id="ENOG502QRYZ">
    <property type="taxonomic scope" value="Eukaryota"/>
</dbReference>
<evidence type="ECO:0000256" key="1">
    <source>
        <dbReference type="SAM" id="Phobius"/>
    </source>
</evidence>
<dbReference type="HOGENOM" id="CLU_373594_0_0_1"/>
<keyword evidence="4" id="KW-1185">Reference proteome</keyword>